<protein>
    <submittedName>
        <fullName evidence="1">Uncharacterized protein</fullName>
    </submittedName>
</protein>
<proteinExistence type="predicted"/>
<organism evidence="1 2">
    <name type="scientific">Trifolium pratense</name>
    <name type="common">Red clover</name>
    <dbReference type="NCBI Taxonomy" id="57577"/>
    <lineage>
        <taxon>Eukaryota</taxon>
        <taxon>Viridiplantae</taxon>
        <taxon>Streptophyta</taxon>
        <taxon>Embryophyta</taxon>
        <taxon>Tracheophyta</taxon>
        <taxon>Spermatophyta</taxon>
        <taxon>Magnoliopsida</taxon>
        <taxon>eudicotyledons</taxon>
        <taxon>Gunneridae</taxon>
        <taxon>Pentapetalae</taxon>
        <taxon>rosids</taxon>
        <taxon>fabids</taxon>
        <taxon>Fabales</taxon>
        <taxon>Fabaceae</taxon>
        <taxon>Papilionoideae</taxon>
        <taxon>50 kb inversion clade</taxon>
        <taxon>NPAAA clade</taxon>
        <taxon>Hologalegina</taxon>
        <taxon>IRL clade</taxon>
        <taxon>Trifolieae</taxon>
        <taxon>Trifolium</taxon>
    </lineage>
</organism>
<accession>A0ACB0KND1</accession>
<name>A0ACB0KND1_TRIPR</name>
<gene>
    <name evidence="1" type="ORF">MILVUS5_LOCUS24468</name>
</gene>
<evidence type="ECO:0000313" key="1">
    <source>
        <dbReference type="EMBL" id="CAJ2658013.1"/>
    </source>
</evidence>
<comment type="caution">
    <text evidence="1">The sequence shown here is derived from an EMBL/GenBank/DDBJ whole genome shotgun (WGS) entry which is preliminary data.</text>
</comment>
<dbReference type="Proteomes" id="UP001177021">
    <property type="component" value="Unassembled WGS sequence"/>
</dbReference>
<reference evidence="1" key="1">
    <citation type="submission" date="2023-10" db="EMBL/GenBank/DDBJ databases">
        <authorList>
            <person name="Rodriguez Cubillos JULIANA M."/>
            <person name="De Vega J."/>
        </authorList>
    </citation>
    <scope>NUCLEOTIDE SEQUENCE</scope>
</reference>
<evidence type="ECO:0000313" key="2">
    <source>
        <dbReference type="Proteomes" id="UP001177021"/>
    </source>
</evidence>
<keyword evidence="2" id="KW-1185">Reference proteome</keyword>
<sequence length="341" mass="37926">MNSFGLTLTALCCIVVVLGGLPFSSDAQLDPSFYKNTCPKVHSIVREVIRNVSKTDPRMLASLVRLHFHDCFVLGCDASVLLNKSDTVVTEQEAFPNINSLRGLDVVNRIKTAVENECPDTVSCADILALSAQISSILADGPNWKVPLGRRDGLTANQSLANTALPAPFHSLDILKSKFKDQGLDTTDLVALSVQESLIQHLTQLIYKNCAKYVLTVDQRTTSPILTQPLLINLIRTTTQIFKVKRVYFKVTKNFSQHLVLIPLALSTSLVLIKMLSLRALRLQLLKWAILVSLLGTMERLENIATLLTKNLLNLVLSLWLLENQKRACLARFNYIRGPYT</sequence>
<dbReference type="EMBL" id="CASHSV030000311">
    <property type="protein sequence ID" value="CAJ2658013.1"/>
    <property type="molecule type" value="Genomic_DNA"/>
</dbReference>